<feature type="non-terminal residue" evidence="2">
    <location>
        <position position="1"/>
    </location>
</feature>
<organism evidence="2 3">
    <name type="scientific">Saguinus oedipus</name>
    <name type="common">Cotton-top tamarin</name>
    <name type="synonym">Oedipomidas oedipus</name>
    <dbReference type="NCBI Taxonomy" id="9490"/>
    <lineage>
        <taxon>Eukaryota</taxon>
        <taxon>Metazoa</taxon>
        <taxon>Chordata</taxon>
        <taxon>Craniata</taxon>
        <taxon>Vertebrata</taxon>
        <taxon>Euteleostomi</taxon>
        <taxon>Mammalia</taxon>
        <taxon>Eutheria</taxon>
        <taxon>Euarchontoglires</taxon>
        <taxon>Primates</taxon>
        <taxon>Haplorrhini</taxon>
        <taxon>Platyrrhini</taxon>
        <taxon>Cebidae</taxon>
        <taxon>Callitrichinae</taxon>
        <taxon>Saguinus</taxon>
    </lineage>
</organism>
<accession>A0ABQ9TU77</accession>
<evidence type="ECO:0000313" key="3">
    <source>
        <dbReference type="Proteomes" id="UP001266305"/>
    </source>
</evidence>
<feature type="signal peptide" evidence="1">
    <location>
        <begin position="1"/>
        <end position="20"/>
    </location>
</feature>
<evidence type="ECO:0000256" key="1">
    <source>
        <dbReference type="SAM" id="SignalP"/>
    </source>
</evidence>
<reference evidence="2 3" key="1">
    <citation type="submission" date="2023-05" db="EMBL/GenBank/DDBJ databases">
        <title>B98-5 Cell Line De Novo Hybrid Assembly: An Optical Mapping Approach.</title>
        <authorList>
            <person name="Kananen K."/>
            <person name="Auerbach J.A."/>
            <person name="Kautto E."/>
            <person name="Blachly J.S."/>
        </authorList>
    </citation>
    <scope>NUCLEOTIDE SEQUENCE [LARGE SCALE GENOMIC DNA]</scope>
    <source>
        <strain evidence="2">B95-8</strain>
        <tissue evidence="2">Cell line</tissue>
    </source>
</reference>
<sequence length="62" mass="6748">HRTCRSPLSVAAWMLWPAEFATPGGSPLRVHENPPQSRALFTVSTTAQLGHHIRSAISPTSE</sequence>
<keyword evidence="3" id="KW-1185">Reference proteome</keyword>
<feature type="non-terminal residue" evidence="2">
    <location>
        <position position="62"/>
    </location>
</feature>
<name>A0ABQ9TU77_SAGOE</name>
<comment type="caution">
    <text evidence="2">The sequence shown here is derived from an EMBL/GenBank/DDBJ whole genome shotgun (WGS) entry which is preliminary data.</text>
</comment>
<gene>
    <name evidence="2" type="ORF">P7K49_033982</name>
</gene>
<evidence type="ECO:0000313" key="2">
    <source>
        <dbReference type="EMBL" id="KAK2088075.1"/>
    </source>
</evidence>
<keyword evidence="1" id="KW-0732">Signal</keyword>
<dbReference type="EMBL" id="JASSZA010000019">
    <property type="protein sequence ID" value="KAK2088075.1"/>
    <property type="molecule type" value="Genomic_DNA"/>
</dbReference>
<feature type="chain" id="PRO_5045317967" evidence="1">
    <location>
        <begin position="21"/>
        <end position="62"/>
    </location>
</feature>
<dbReference type="Proteomes" id="UP001266305">
    <property type="component" value="Unassembled WGS sequence"/>
</dbReference>
<proteinExistence type="predicted"/>
<protein>
    <submittedName>
        <fullName evidence="2">Uncharacterized protein</fullName>
    </submittedName>
</protein>